<accession>A0A4R7P560</accession>
<reference evidence="1 2" key="1">
    <citation type="submission" date="2019-03" db="EMBL/GenBank/DDBJ databases">
        <title>Genomic Encyclopedia of Type Strains, Phase IV (KMG-IV): sequencing the most valuable type-strain genomes for metagenomic binning, comparative biology and taxonomic classification.</title>
        <authorList>
            <person name="Goeker M."/>
        </authorList>
    </citation>
    <scope>NUCLEOTIDE SEQUENCE [LARGE SCALE GENOMIC DNA]</scope>
    <source>
        <strain evidence="1 2">DSM 26377</strain>
    </source>
</reference>
<dbReference type="EMBL" id="SOBT01000009">
    <property type="protein sequence ID" value="TDU28944.1"/>
    <property type="molecule type" value="Genomic_DNA"/>
</dbReference>
<protein>
    <recommendedName>
        <fullName evidence="3">CDP-glycerol glycerophosphotransferase (TagB/SpsB family)</fullName>
    </recommendedName>
</protein>
<organism evidence="1 2">
    <name type="scientific">Panacagrimonas perspica</name>
    <dbReference type="NCBI Taxonomy" id="381431"/>
    <lineage>
        <taxon>Bacteria</taxon>
        <taxon>Pseudomonadati</taxon>
        <taxon>Pseudomonadota</taxon>
        <taxon>Gammaproteobacteria</taxon>
        <taxon>Nevskiales</taxon>
        <taxon>Nevskiaceae</taxon>
        <taxon>Panacagrimonas</taxon>
    </lineage>
</organism>
<evidence type="ECO:0008006" key="3">
    <source>
        <dbReference type="Google" id="ProtNLM"/>
    </source>
</evidence>
<evidence type="ECO:0000313" key="2">
    <source>
        <dbReference type="Proteomes" id="UP000295341"/>
    </source>
</evidence>
<name>A0A4R7P560_9GAMM</name>
<dbReference type="Gene3D" id="3.40.50.12580">
    <property type="match status" value="1"/>
</dbReference>
<keyword evidence="2" id="KW-1185">Reference proteome</keyword>
<comment type="caution">
    <text evidence="1">The sequence shown here is derived from an EMBL/GenBank/DDBJ whole genome shotgun (WGS) entry which is preliminary data.</text>
</comment>
<dbReference type="AlphaFoldDB" id="A0A4R7P560"/>
<gene>
    <name evidence="1" type="ORF">DFR24_3325</name>
</gene>
<sequence length="388" mass="44299">MRIVFPYLAQPHQIPHSLPIAIEMARRYPQCEIHIAYHGHTALPFIRRLVAEYAPDAPLHYDALALDPLNAMRCARGQVPWKQLALLMNRDYFASFDAIATPERTSLFLRRIGVKRPRMIWTRHGAGDREVGFSRDVNQFDFVLMAGHRIEQRLLERGLIRPGAYATGVYAKFDWLRPALQPGPRLFDNARPTVLYNPHFSPALSSWPRLGMQILEHFAQSGRYNLIFAPHVRLFDPPRTARYKPFARFMRLPHLRIDLGSERSIDMSYTRAADLYLGDVSSQVAEFIHRPRPCLFVDAHAREWQADPNFAFWNLGPVTRSVDALDSQIDGAFAAHANYEAAQRRYFEETFELPPGQASAAAGADAIVEFLQRQRSPAPRMATTLALT</sequence>
<dbReference type="InterPro" id="IPR043148">
    <property type="entry name" value="TagF_C"/>
</dbReference>
<dbReference type="OrthoDB" id="8437129at2"/>
<evidence type="ECO:0000313" key="1">
    <source>
        <dbReference type="EMBL" id="TDU28944.1"/>
    </source>
</evidence>
<dbReference type="Proteomes" id="UP000295341">
    <property type="component" value="Unassembled WGS sequence"/>
</dbReference>
<proteinExistence type="predicted"/>
<dbReference type="RefSeq" id="WP_133882456.1">
    <property type="nucleotide sequence ID" value="NZ_MWIN01000018.1"/>
</dbReference>